<gene>
    <name evidence="2" type="ORF">NA56DRAFT_133126</name>
</gene>
<accession>A0A2J6Q4C5</accession>
<keyword evidence="1" id="KW-1133">Transmembrane helix</keyword>
<sequence>MHYRNKFRPVFRIHSADHSEGLAARPAAGVEGNCFCVPGVVGTPQTRMLLDCFVAQSKQSCERWIWSISGFLVTLGLTGQFAANREYVRFHLIDRRIAFSMAQILC</sequence>
<dbReference type="AlphaFoldDB" id="A0A2J6Q4C5"/>
<keyword evidence="3" id="KW-1185">Reference proteome</keyword>
<keyword evidence="1" id="KW-0812">Transmembrane</keyword>
<evidence type="ECO:0000256" key="1">
    <source>
        <dbReference type="SAM" id="Phobius"/>
    </source>
</evidence>
<evidence type="ECO:0000313" key="3">
    <source>
        <dbReference type="Proteomes" id="UP000235672"/>
    </source>
</evidence>
<reference evidence="2 3" key="1">
    <citation type="submission" date="2016-05" db="EMBL/GenBank/DDBJ databases">
        <title>A degradative enzymes factory behind the ericoid mycorrhizal symbiosis.</title>
        <authorList>
            <consortium name="DOE Joint Genome Institute"/>
            <person name="Martino E."/>
            <person name="Morin E."/>
            <person name="Grelet G."/>
            <person name="Kuo A."/>
            <person name="Kohler A."/>
            <person name="Daghino S."/>
            <person name="Barry K."/>
            <person name="Choi C."/>
            <person name="Cichocki N."/>
            <person name="Clum A."/>
            <person name="Copeland A."/>
            <person name="Hainaut M."/>
            <person name="Haridas S."/>
            <person name="Labutti K."/>
            <person name="Lindquist E."/>
            <person name="Lipzen A."/>
            <person name="Khouja H.-R."/>
            <person name="Murat C."/>
            <person name="Ohm R."/>
            <person name="Olson A."/>
            <person name="Spatafora J."/>
            <person name="Veneault-Fourrey C."/>
            <person name="Henrissat B."/>
            <person name="Grigoriev I."/>
            <person name="Martin F."/>
            <person name="Perotto S."/>
        </authorList>
    </citation>
    <scope>NUCLEOTIDE SEQUENCE [LARGE SCALE GENOMIC DNA]</scope>
    <source>
        <strain evidence="2 3">UAMH 7357</strain>
    </source>
</reference>
<proteinExistence type="predicted"/>
<evidence type="ECO:0000313" key="2">
    <source>
        <dbReference type="EMBL" id="PMD21142.1"/>
    </source>
</evidence>
<organism evidence="2 3">
    <name type="scientific">Hyaloscypha hepaticicola</name>
    <dbReference type="NCBI Taxonomy" id="2082293"/>
    <lineage>
        <taxon>Eukaryota</taxon>
        <taxon>Fungi</taxon>
        <taxon>Dikarya</taxon>
        <taxon>Ascomycota</taxon>
        <taxon>Pezizomycotina</taxon>
        <taxon>Leotiomycetes</taxon>
        <taxon>Helotiales</taxon>
        <taxon>Hyaloscyphaceae</taxon>
        <taxon>Hyaloscypha</taxon>
    </lineage>
</organism>
<keyword evidence="1" id="KW-0472">Membrane</keyword>
<dbReference type="EMBL" id="KZ613482">
    <property type="protein sequence ID" value="PMD21142.1"/>
    <property type="molecule type" value="Genomic_DNA"/>
</dbReference>
<name>A0A2J6Q4C5_9HELO</name>
<protein>
    <submittedName>
        <fullName evidence="2">Uncharacterized protein</fullName>
    </submittedName>
</protein>
<feature type="transmembrane region" description="Helical" evidence="1">
    <location>
        <begin position="64"/>
        <end position="83"/>
    </location>
</feature>
<dbReference type="Proteomes" id="UP000235672">
    <property type="component" value="Unassembled WGS sequence"/>
</dbReference>